<proteinExistence type="predicted"/>
<keyword evidence="2" id="KW-0732">Signal</keyword>
<dbReference type="AlphaFoldDB" id="A0A0R3PVN9"/>
<dbReference type="Proteomes" id="UP000267027">
    <property type="component" value="Unassembled WGS sequence"/>
</dbReference>
<feature type="region of interest" description="Disordered" evidence="1">
    <location>
        <begin position="259"/>
        <end position="302"/>
    </location>
</feature>
<feature type="compositionally biased region" description="Polar residues" evidence="1">
    <location>
        <begin position="259"/>
        <end position="271"/>
    </location>
</feature>
<gene>
    <name evidence="3" type="ORF">ACOC_LOCUS10117</name>
</gene>
<evidence type="ECO:0000256" key="1">
    <source>
        <dbReference type="SAM" id="MobiDB-lite"/>
    </source>
</evidence>
<feature type="signal peptide" evidence="2">
    <location>
        <begin position="1"/>
        <end position="22"/>
    </location>
</feature>
<feature type="chain" id="PRO_5043130360" evidence="2">
    <location>
        <begin position="23"/>
        <end position="302"/>
    </location>
</feature>
<evidence type="ECO:0000256" key="2">
    <source>
        <dbReference type="SAM" id="SignalP"/>
    </source>
</evidence>
<keyword evidence="4" id="KW-1185">Reference proteome</keyword>
<dbReference type="WBParaSite" id="ACOC_0001011601-mRNA-1">
    <property type="protein sequence ID" value="ACOC_0001011601-mRNA-1"/>
    <property type="gene ID" value="ACOC_0001011601"/>
</dbReference>
<feature type="compositionally biased region" description="Basic and acidic residues" evidence="1">
    <location>
        <begin position="275"/>
        <end position="294"/>
    </location>
</feature>
<evidence type="ECO:0000313" key="3">
    <source>
        <dbReference type="EMBL" id="VDM61702.1"/>
    </source>
</evidence>
<accession>A0A0R3PVN9</accession>
<protein>
    <submittedName>
        <fullName evidence="5">DUF148 domain-containing protein</fullName>
    </submittedName>
</protein>
<reference evidence="5" key="1">
    <citation type="submission" date="2017-02" db="UniProtKB">
        <authorList>
            <consortium name="WormBaseParasite"/>
        </authorList>
    </citation>
    <scope>IDENTIFICATION</scope>
</reference>
<name>A0A0R3PVN9_ANGCS</name>
<reference evidence="3 4" key="2">
    <citation type="submission" date="2018-11" db="EMBL/GenBank/DDBJ databases">
        <authorList>
            <consortium name="Pathogen Informatics"/>
        </authorList>
    </citation>
    <scope>NUCLEOTIDE SEQUENCE [LARGE SCALE GENOMIC DNA]</scope>
    <source>
        <strain evidence="3 4">Costa Rica</strain>
    </source>
</reference>
<dbReference type="OrthoDB" id="5869075at2759"/>
<dbReference type="EMBL" id="UYYA01004413">
    <property type="protein sequence ID" value="VDM61702.1"/>
    <property type="molecule type" value="Genomic_DNA"/>
</dbReference>
<organism evidence="5">
    <name type="scientific">Angiostrongylus costaricensis</name>
    <name type="common">Nematode worm</name>
    <dbReference type="NCBI Taxonomy" id="334426"/>
    <lineage>
        <taxon>Eukaryota</taxon>
        <taxon>Metazoa</taxon>
        <taxon>Ecdysozoa</taxon>
        <taxon>Nematoda</taxon>
        <taxon>Chromadorea</taxon>
        <taxon>Rhabditida</taxon>
        <taxon>Rhabditina</taxon>
        <taxon>Rhabditomorpha</taxon>
        <taxon>Strongyloidea</taxon>
        <taxon>Metastrongylidae</taxon>
        <taxon>Angiostrongylus</taxon>
    </lineage>
</organism>
<evidence type="ECO:0000313" key="5">
    <source>
        <dbReference type="WBParaSite" id="ACOC_0001011601-mRNA-1"/>
    </source>
</evidence>
<evidence type="ECO:0000313" key="4">
    <source>
        <dbReference type="Proteomes" id="UP000267027"/>
    </source>
</evidence>
<sequence>MIWIQVTLLSLFYAILIPLEDADPGLALSEVAFVLLRTQIPSLTMSNISITVPAPQPIHRVAAPSPPKPFEEDAASEPDFVQDREELLSELRKKKVIVTSNKEIDKKTNGKELPAEVRTTERIPENLHEEESVTVRANTTRGLNDQIIVSELTEERKDKEIVLDKDGEQKFDKNVEDKAKEILRKVEDVSASTTAHIKDFAKDMKAAVEDIVAQKESVTKDVEKVLDNTNDIAMKKADQLISGASDLVARIDSTLSGGVSRTENAVKSAQPENLEELKGENNSSHESKESRKLIISDMSTKM</sequence>